<proteinExistence type="inferred from homology"/>
<dbReference type="PANTHER" id="PTHR10366">
    <property type="entry name" value="NAD DEPENDENT EPIMERASE/DEHYDRATASE"/>
    <property type="match status" value="1"/>
</dbReference>
<dbReference type="GO" id="GO:0016616">
    <property type="term" value="F:oxidoreductase activity, acting on the CH-OH group of donors, NAD or NADP as acceptor"/>
    <property type="evidence" value="ECO:0007669"/>
    <property type="project" value="TreeGrafter"/>
</dbReference>
<sequence>MEESKGRVCVTGGTGFIGSWIIKRLLQDGYSVNTTVRLHQGHKKDVSFLTSLPGASQGLQILGADLSDPESFSAAIEGCIGVFHVATPVDFELREPEEVVTKRSIDGALGILKACLNSKTVKRVVYTSSASTVTYSGKEEMMDESSWSDVDYLRASKPLGWSYAVSKTLTEKAVLEFGEQNGLDVVTLIPTFVFGPFICPKLPSSVRNSLDFVFGEKSQFGVVLQTDMVHVDDVARAHIFLLEHPNPKGRYTCSQCSVTFERISELVSAKYPEFRSLTVDSSMKHIEGTKGPYLSSKKLIDAGFVFEYGLEEMVEDAIQCCKEKGLPVKSDQSKKNRRLKKMEQRKGRVCVTGGTGFIGSWIIKRLLQDGYSVNTTVRPDPEHKKDVSFLTSLPGASQRLQILSADLSNPESFSAAIEGCIGVFHVATPVDFELSEPEEVVTKRSIDGALGILKACLNSKTVKRVVYTSSASAVVSNGKEEEVIDESSWSNVDNLRASKLFGWSYAVSKTLTEKAVLEFGEQNGLDVVTLIPVFVFGPFICTKLPGSVQHSLNFAFGEKSGFGSILQTPMVHVDDVARAHIFLLEHPNPKGSSSKQIEGVKLPDLSSKKLIDAGFVYKYGPEEMLDDAIQCCKEKGLPVGCDKI</sequence>
<comment type="similarity">
    <text evidence="3">Belongs to the NAD(P)-dependent epimerase/dehydratase family. Dihydroflavonol-4-reductase subfamily.</text>
</comment>
<evidence type="ECO:0000313" key="6">
    <source>
        <dbReference type="Proteomes" id="UP000257109"/>
    </source>
</evidence>
<name>A0A371HIR4_MUCPR</name>
<evidence type="ECO:0000259" key="4">
    <source>
        <dbReference type="Pfam" id="PF01370"/>
    </source>
</evidence>
<dbReference type="FunFam" id="3.40.50.720:FF:000984">
    <property type="entry name" value="Dihydroflavonol 4-reductase family"/>
    <property type="match status" value="1"/>
</dbReference>
<keyword evidence="6" id="KW-1185">Reference proteome</keyword>
<accession>A0A371HIR4</accession>
<dbReference type="FunFam" id="3.40.50.720:FF:000085">
    <property type="entry name" value="Dihydroflavonol reductase"/>
    <property type="match status" value="1"/>
</dbReference>
<dbReference type="InterPro" id="IPR036291">
    <property type="entry name" value="NAD(P)-bd_dom_sf"/>
</dbReference>
<evidence type="ECO:0000313" key="5">
    <source>
        <dbReference type="EMBL" id="RDY02681.1"/>
    </source>
</evidence>
<reference evidence="5" key="1">
    <citation type="submission" date="2018-05" db="EMBL/GenBank/DDBJ databases">
        <title>Draft genome of Mucuna pruriens seed.</title>
        <authorList>
            <person name="Nnadi N.E."/>
            <person name="Vos R."/>
            <person name="Hasami M.H."/>
            <person name="Devisetty U.K."/>
            <person name="Aguiy J.C."/>
        </authorList>
    </citation>
    <scope>NUCLEOTIDE SEQUENCE [LARGE SCALE GENOMIC DNA]</scope>
    <source>
        <strain evidence="5">JCA_2017</strain>
    </source>
</reference>
<comment type="caution">
    <text evidence="5">The sequence shown here is derived from an EMBL/GenBank/DDBJ whole genome shotgun (WGS) entry which is preliminary data.</text>
</comment>
<dbReference type="InterPro" id="IPR050425">
    <property type="entry name" value="NAD(P)_dehydrat-like"/>
</dbReference>
<dbReference type="Proteomes" id="UP000257109">
    <property type="component" value="Unassembled WGS sequence"/>
</dbReference>
<keyword evidence="1" id="KW-0521">NADP</keyword>
<dbReference type="Gene3D" id="3.40.50.720">
    <property type="entry name" value="NAD(P)-binding Rossmann-like Domain"/>
    <property type="match status" value="2"/>
</dbReference>
<feature type="domain" description="NAD-dependent epimerase/dehydratase" evidence="4">
    <location>
        <begin position="8"/>
        <end position="247"/>
    </location>
</feature>
<dbReference type="SUPFAM" id="SSF51735">
    <property type="entry name" value="NAD(P)-binding Rossmann-fold domains"/>
    <property type="match status" value="2"/>
</dbReference>
<dbReference type="CDD" id="cd08958">
    <property type="entry name" value="FR_SDR_e"/>
    <property type="match status" value="2"/>
</dbReference>
<dbReference type="STRING" id="157652.A0A371HIR4"/>
<dbReference type="AlphaFoldDB" id="A0A371HIR4"/>
<evidence type="ECO:0000256" key="3">
    <source>
        <dbReference type="ARBA" id="ARBA00023445"/>
    </source>
</evidence>
<keyword evidence="2" id="KW-0560">Oxidoreductase</keyword>
<dbReference type="OrthoDB" id="2735536at2759"/>
<dbReference type="InterPro" id="IPR001509">
    <property type="entry name" value="Epimerase_deHydtase"/>
</dbReference>
<feature type="domain" description="NAD-dependent epimerase/dehydratase" evidence="4">
    <location>
        <begin position="349"/>
        <end position="589"/>
    </location>
</feature>
<dbReference type="EMBL" id="QJKJ01002481">
    <property type="protein sequence ID" value="RDY02681.1"/>
    <property type="molecule type" value="Genomic_DNA"/>
</dbReference>
<gene>
    <name evidence="5" type="ORF">CR513_13824</name>
</gene>
<dbReference type="PANTHER" id="PTHR10366:SF563">
    <property type="entry name" value="CINNAMOYL-COA REDUCTASE 16"/>
    <property type="match status" value="1"/>
</dbReference>
<protein>
    <recommendedName>
        <fullName evidence="4">NAD-dependent epimerase/dehydratase domain-containing protein</fullName>
    </recommendedName>
</protein>
<evidence type="ECO:0000256" key="2">
    <source>
        <dbReference type="ARBA" id="ARBA00023002"/>
    </source>
</evidence>
<organism evidence="5 6">
    <name type="scientific">Mucuna pruriens</name>
    <name type="common">Velvet bean</name>
    <name type="synonym">Dolichos pruriens</name>
    <dbReference type="NCBI Taxonomy" id="157652"/>
    <lineage>
        <taxon>Eukaryota</taxon>
        <taxon>Viridiplantae</taxon>
        <taxon>Streptophyta</taxon>
        <taxon>Embryophyta</taxon>
        <taxon>Tracheophyta</taxon>
        <taxon>Spermatophyta</taxon>
        <taxon>Magnoliopsida</taxon>
        <taxon>eudicotyledons</taxon>
        <taxon>Gunneridae</taxon>
        <taxon>Pentapetalae</taxon>
        <taxon>rosids</taxon>
        <taxon>fabids</taxon>
        <taxon>Fabales</taxon>
        <taxon>Fabaceae</taxon>
        <taxon>Papilionoideae</taxon>
        <taxon>50 kb inversion clade</taxon>
        <taxon>NPAAA clade</taxon>
        <taxon>indigoferoid/millettioid clade</taxon>
        <taxon>Phaseoleae</taxon>
        <taxon>Mucuna</taxon>
    </lineage>
</organism>
<dbReference type="Pfam" id="PF01370">
    <property type="entry name" value="Epimerase"/>
    <property type="match status" value="2"/>
</dbReference>
<evidence type="ECO:0000256" key="1">
    <source>
        <dbReference type="ARBA" id="ARBA00022857"/>
    </source>
</evidence>